<reference evidence="2 3" key="1">
    <citation type="journal article" date="2016" name="Nat. Commun.">
        <title>Thousands of microbial genomes shed light on interconnected biogeochemical processes in an aquifer system.</title>
        <authorList>
            <person name="Anantharaman K."/>
            <person name="Brown C.T."/>
            <person name="Hug L.A."/>
            <person name="Sharon I."/>
            <person name="Castelle C.J."/>
            <person name="Probst A.J."/>
            <person name="Thomas B.C."/>
            <person name="Singh A."/>
            <person name="Wilkins M.J."/>
            <person name="Karaoz U."/>
            <person name="Brodie E.L."/>
            <person name="Williams K.H."/>
            <person name="Hubbard S.S."/>
            <person name="Banfield J.F."/>
        </authorList>
    </citation>
    <scope>NUCLEOTIDE SEQUENCE [LARGE SCALE GENOMIC DNA]</scope>
</reference>
<keyword evidence="1" id="KW-0472">Membrane</keyword>
<evidence type="ECO:0000256" key="1">
    <source>
        <dbReference type="SAM" id="Phobius"/>
    </source>
</evidence>
<dbReference type="Pfam" id="PF14584">
    <property type="entry name" value="DUF4446"/>
    <property type="match status" value="1"/>
</dbReference>
<keyword evidence="1" id="KW-0812">Transmembrane</keyword>
<evidence type="ECO:0000313" key="2">
    <source>
        <dbReference type="EMBL" id="OGM60801.1"/>
    </source>
</evidence>
<dbReference type="EMBL" id="MGHD01000003">
    <property type="protein sequence ID" value="OGM60801.1"/>
    <property type="molecule type" value="Genomic_DNA"/>
</dbReference>
<protein>
    <recommendedName>
        <fullName evidence="4">DUF4446 domain-containing protein</fullName>
    </recommendedName>
</protein>
<dbReference type="Proteomes" id="UP000176404">
    <property type="component" value="Unassembled WGS sequence"/>
</dbReference>
<name>A0A1F8B9S9_9BACT</name>
<sequence length="150" mass="16949">MQVSKLVLVGLVVYLFLLTVSLSWVFLFFLKFSKGVKNGNLIKILNSVLKSFDENSKSLKAFQKGIEVIKQDNLLHIQKLGLVRFNPFNEMGGDQSFSIALLNGKDNGVVITGLHTRERTRVYVRDIKGGKSKHELSDEEKKALKIAQKR</sequence>
<gene>
    <name evidence="2" type="ORF">A2892_02035</name>
</gene>
<organism evidence="2 3">
    <name type="scientific">Candidatus Woesebacteria bacterium RIFCSPLOWO2_01_FULL_39_10b</name>
    <dbReference type="NCBI Taxonomy" id="1802517"/>
    <lineage>
        <taxon>Bacteria</taxon>
        <taxon>Candidatus Woeseibacteriota</taxon>
    </lineage>
</organism>
<accession>A0A1F8B9S9</accession>
<keyword evidence="1" id="KW-1133">Transmembrane helix</keyword>
<evidence type="ECO:0008006" key="4">
    <source>
        <dbReference type="Google" id="ProtNLM"/>
    </source>
</evidence>
<evidence type="ECO:0000313" key="3">
    <source>
        <dbReference type="Proteomes" id="UP000176404"/>
    </source>
</evidence>
<dbReference type="STRING" id="1802517.A2892_02035"/>
<dbReference type="InterPro" id="IPR027981">
    <property type="entry name" value="DUF4446"/>
</dbReference>
<feature type="transmembrane region" description="Helical" evidence="1">
    <location>
        <begin position="6"/>
        <end position="30"/>
    </location>
</feature>
<proteinExistence type="predicted"/>
<dbReference type="AlphaFoldDB" id="A0A1F8B9S9"/>
<comment type="caution">
    <text evidence="2">The sequence shown here is derived from an EMBL/GenBank/DDBJ whole genome shotgun (WGS) entry which is preliminary data.</text>
</comment>